<reference evidence="2" key="1">
    <citation type="journal article" date="2015" name="Nature">
        <title>Complex archaea that bridge the gap between prokaryotes and eukaryotes.</title>
        <authorList>
            <person name="Spang A."/>
            <person name="Saw J.H."/>
            <person name="Jorgensen S.L."/>
            <person name="Zaremba-Niedzwiedzka K."/>
            <person name="Martijn J."/>
            <person name="Lind A.E."/>
            <person name="van Eijk R."/>
            <person name="Schleper C."/>
            <person name="Guy L."/>
            <person name="Ettema T.J."/>
        </authorList>
    </citation>
    <scope>NUCLEOTIDE SEQUENCE</scope>
</reference>
<evidence type="ECO:0000313" key="2">
    <source>
        <dbReference type="EMBL" id="KKL94158.1"/>
    </source>
</evidence>
<proteinExistence type="predicted"/>
<dbReference type="EMBL" id="LAZR01018998">
    <property type="protein sequence ID" value="KKL94158.1"/>
    <property type="molecule type" value="Genomic_DNA"/>
</dbReference>
<sequence length="90" mass="10521">IVSEITQEEYTERRGEDGEEDTRVKRTKFKLHSKLGALDKIGQHLGMFTQQHEHKHSGTISHRRVEDLSPMERQQRLLAIADELEQRSVN</sequence>
<feature type="non-terminal residue" evidence="2">
    <location>
        <position position="1"/>
    </location>
</feature>
<dbReference type="AlphaFoldDB" id="A0A0F9G601"/>
<protein>
    <submittedName>
        <fullName evidence="2">Uncharacterized protein</fullName>
    </submittedName>
</protein>
<organism evidence="2">
    <name type="scientific">marine sediment metagenome</name>
    <dbReference type="NCBI Taxonomy" id="412755"/>
    <lineage>
        <taxon>unclassified sequences</taxon>
        <taxon>metagenomes</taxon>
        <taxon>ecological metagenomes</taxon>
    </lineage>
</organism>
<accession>A0A0F9G601</accession>
<gene>
    <name evidence="2" type="ORF">LCGC14_1867510</name>
</gene>
<comment type="caution">
    <text evidence="2">The sequence shown here is derived from an EMBL/GenBank/DDBJ whole genome shotgun (WGS) entry which is preliminary data.</text>
</comment>
<feature type="compositionally biased region" description="Basic and acidic residues" evidence="1">
    <location>
        <begin position="10"/>
        <end position="24"/>
    </location>
</feature>
<name>A0A0F9G601_9ZZZZ</name>
<feature type="region of interest" description="Disordered" evidence="1">
    <location>
        <begin position="1"/>
        <end position="24"/>
    </location>
</feature>
<evidence type="ECO:0000256" key="1">
    <source>
        <dbReference type="SAM" id="MobiDB-lite"/>
    </source>
</evidence>